<keyword evidence="2" id="KW-0812">Transmembrane</keyword>
<feature type="region of interest" description="Disordered" evidence="1">
    <location>
        <begin position="69"/>
        <end position="92"/>
    </location>
</feature>
<sequence length="317" mass="35754">MSVIEGIGDEVLQFFSVVSVVVLMIVAWRSTNTRENTHNLATLSERWSRSRRRGETSRPASSIAISDIDQQVSSGDVGTEASTGNAQEERENEIPMSCTNEHTVVIPRTKSAKFSLQKGSATTEQNPRETTEFSTTESKTQLASQPLETTSVGVSEQTMRDGDEIMIRLKYLNGEEKLVEARLNEQLGEFKRRVFITELLAEKRIRLIFGGKMLDSNELSLQAYGLYDGSVVHCLVHTWRAPSAPNIPASPQQSPEWNLGTLLKFSLSLIFCFLWYCRYQYSHLFTHTATFALVNLSALLVEYMVYTVRHPVQDNVY</sequence>
<feature type="transmembrane region" description="Helical" evidence="2">
    <location>
        <begin position="284"/>
        <end position="306"/>
    </location>
</feature>
<feature type="domain" description="Ubiquitin-like" evidence="3">
    <location>
        <begin position="165"/>
        <end position="233"/>
    </location>
</feature>
<evidence type="ECO:0000256" key="2">
    <source>
        <dbReference type="SAM" id="Phobius"/>
    </source>
</evidence>
<dbReference type="SUPFAM" id="SSF54236">
    <property type="entry name" value="Ubiquitin-like"/>
    <property type="match status" value="1"/>
</dbReference>
<reference evidence="4" key="1">
    <citation type="submission" date="2015-11" db="EMBL/GenBank/DDBJ databases">
        <title>De novo transcriptome assembly of four potential Pierce s Disease insect vectors from Arizona vineyards.</title>
        <authorList>
            <person name="Tassone E.E."/>
        </authorList>
    </citation>
    <scope>NUCLEOTIDE SEQUENCE</scope>
</reference>
<keyword evidence="2" id="KW-0472">Membrane</keyword>
<keyword evidence="2" id="KW-1133">Transmembrane helix</keyword>
<dbReference type="Pfam" id="PF00240">
    <property type="entry name" value="ubiquitin"/>
    <property type="match status" value="1"/>
</dbReference>
<dbReference type="Gene3D" id="3.10.20.90">
    <property type="entry name" value="Phosphatidylinositol 3-kinase Catalytic Subunit, Chain A, domain 1"/>
    <property type="match status" value="1"/>
</dbReference>
<gene>
    <name evidence="4" type="ORF">g.7300</name>
</gene>
<dbReference type="InterPro" id="IPR040352">
    <property type="entry name" value="TMUB1/2"/>
</dbReference>
<accession>A0A1B6KIU4</accession>
<evidence type="ECO:0000313" key="4">
    <source>
        <dbReference type="EMBL" id="JAT11370.1"/>
    </source>
</evidence>
<dbReference type="EMBL" id="GEBQ01028607">
    <property type="protein sequence ID" value="JAT11370.1"/>
    <property type="molecule type" value="Transcribed_RNA"/>
</dbReference>
<organism evidence="4">
    <name type="scientific">Graphocephala atropunctata</name>
    <dbReference type="NCBI Taxonomy" id="36148"/>
    <lineage>
        <taxon>Eukaryota</taxon>
        <taxon>Metazoa</taxon>
        <taxon>Ecdysozoa</taxon>
        <taxon>Arthropoda</taxon>
        <taxon>Hexapoda</taxon>
        <taxon>Insecta</taxon>
        <taxon>Pterygota</taxon>
        <taxon>Neoptera</taxon>
        <taxon>Paraneoptera</taxon>
        <taxon>Hemiptera</taxon>
        <taxon>Auchenorrhyncha</taxon>
        <taxon>Membracoidea</taxon>
        <taxon>Cicadellidae</taxon>
        <taxon>Cicadellinae</taxon>
        <taxon>Cicadellini</taxon>
        <taxon>Graphocephala</taxon>
    </lineage>
</organism>
<dbReference type="PANTHER" id="PTHR14557:SF5">
    <property type="entry name" value="UBIQUITIN-LIKE DOMAIN-CONTAINING PROTEIN"/>
    <property type="match status" value="1"/>
</dbReference>
<dbReference type="PANTHER" id="PTHR14557">
    <property type="entry name" value="PROTEIN C7ORF21"/>
    <property type="match status" value="1"/>
</dbReference>
<evidence type="ECO:0000256" key="1">
    <source>
        <dbReference type="SAM" id="MobiDB-lite"/>
    </source>
</evidence>
<dbReference type="InterPro" id="IPR000626">
    <property type="entry name" value="Ubiquitin-like_dom"/>
</dbReference>
<dbReference type="PROSITE" id="PS50053">
    <property type="entry name" value="UBIQUITIN_2"/>
    <property type="match status" value="1"/>
</dbReference>
<evidence type="ECO:0000259" key="3">
    <source>
        <dbReference type="PROSITE" id="PS50053"/>
    </source>
</evidence>
<feature type="compositionally biased region" description="Polar residues" evidence="1">
    <location>
        <begin position="69"/>
        <end position="86"/>
    </location>
</feature>
<feature type="compositionally biased region" description="Polar residues" evidence="1">
    <location>
        <begin position="112"/>
        <end position="125"/>
    </location>
</feature>
<protein>
    <recommendedName>
        <fullName evidence="3">Ubiquitin-like domain-containing protein</fullName>
    </recommendedName>
</protein>
<dbReference type="SMART" id="SM00213">
    <property type="entry name" value="UBQ"/>
    <property type="match status" value="1"/>
</dbReference>
<proteinExistence type="predicted"/>
<feature type="region of interest" description="Disordered" evidence="1">
    <location>
        <begin position="111"/>
        <end position="155"/>
    </location>
</feature>
<feature type="compositionally biased region" description="Polar residues" evidence="1">
    <location>
        <begin position="141"/>
        <end position="155"/>
    </location>
</feature>
<name>A0A1B6KIU4_9HEMI</name>
<dbReference type="GO" id="GO:0036503">
    <property type="term" value="P:ERAD pathway"/>
    <property type="evidence" value="ECO:0007669"/>
    <property type="project" value="InterPro"/>
</dbReference>
<feature type="transmembrane region" description="Helical" evidence="2">
    <location>
        <begin position="12"/>
        <end position="30"/>
    </location>
</feature>
<dbReference type="AlphaFoldDB" id="A0A1B6KIU4"/>
<dbReference type="InterPro" id="IPR029071">
    <property type="entry name" value="Ubiquitin-like_domsf"/>
</dbReference>
<dbReference type="CDD" id="cd17057">
    <property type="entry name" value="Ubl_TMUB1_like"/>
    <property type="match status" value="1"/>
</dbReference>